<sequence length="359" mass="38218">MRGPFAAFNGHEQVLYGADDESGLRCIIAIHSTALGPALGGTRMLPYESEEDALEDVLRLSEAMTYKAAVAGIDTGGGKAVIIGDPETDKTEALLRAYGRMIGSLGGRYTTACDVGTYPDDIATILRETPHAVGAPPEEHGSGDSGVSTALGTYEGLRACAEERWGDPRLGGKHVAVQGVGKVGHRLVHHLAEEGARVSVADVDEDRAARCAEETRAEVVAPDKIHAVDCDIFSPNALGEVVTDRTIGELSCEIVAGAANNQLSRADLADELRAAGILYAPDYVINAGGLIQVADELRPGGYQEPRARRRVARIGDRLREVFALSRQEDVSTEEAAHRVAGRRIHAISRLTTLRLPGRD</sequence>
<proteinExistence type="inferred from homology"/>
<dbReference type="PANTHER" id="PTHR42722">
    <property type="entry name" value="LEUCINE DEHYDROGENASE"/>
    <property type="match status" value="1"/>
</dbReference>
<keyword evidence="9" id="KW-1185">Reference proteome</keyword>
<reference evidence="8 9" key="1">
    <citation type="submission" date="2019-01" db="EMBL/GenBank/DDBJ databases">
        <title>Egibacter rhizosphaerae EGI 80759T.</title>
        <authorList>
            <person name="Chen D.-D."/>
            <person name="Tian Y."/>
            <person name="Jiao J.-Y."/>
            <person name="Zhang X.-T."/>
            <person name="Zhang Y.-G."/>
            <person name="Zhang Y."/>
            <person name="Xiao M."/>
            <person name="Shu W.-S."/>
            <person name="Li W.-J."/>
        </authorList>
    </citation>
    <scope>NUCLEOTIDE SEQUENCE [LARGE SCALE GENOMIC DNA]</scope>
    <source>
        <strain evidence="8 9">EGI 80759</strain>
    </source>
</reference>
<dbReference type="SUPFAM" id="SSF53223">
    <property type="entry name" value="Aminoacid dehydrogenase-like, N-terminal domain"/>
    <property type="match status" value="1"/>
</dbReference>
<dbReference type="InterPro" id="IPR006096">
    <property type="entry name" value="Glu/Leu/Phe/Val/Trp_DH_C"/>
</dbReference>
<keyword evidence="5" id="KW-0547">Nucleotide-binding</keyword>
<dbReference type="Gene3D" id="3.40.50.10860">
    <property type="entry name" value="Leucine Dehydrogenase, chain A, domain 1"/>
    <property type="match status" value="1"/>
</dbReference>
<keyword evidence="3 5" id="KW-0520">NAD</keyword>
<dbReference type="FunFam" id="3.40.50.10860:FF:000010">
    <property type="entry name" value="Leucine dehydrogenase"/>
    <property type="match status" value="1"/>
</dbReference>
<dbReference type="Pfam" id="PF00208">
    <property type="entry name" value="ELFV_dehydrog"/>
    <property type="match status" value="1"/>
</dbReference>
<dbReference type="AlphaFoldDB" id="A0A411YFZ1"/>
<dbReference type="InterPro" id="IPR006095">
    <property type="entry name" value="Glu/Leu/Phe/Val/Trp_DH"/>
</dbReference>
<evidence type="ECO:0000313" key="8">
    <source>
        <dbReference type="EMBL" id="QBI20185.1"/>
    </source>
</evidence>
<evidence type="ECO:0000259" key="7">
    <source>
        <dbReference type="SMART" id="SM00839"/>
    </source>
</evidence>
<keyword evidence="2 6" id="KW-0560">Oxidoreductase</keyword>
<evidence type="ECO:0000256" key="5">
    <source>
        <dbReference type="PIRSR" id="PIRSR000188-2"/>
    </source>
</evidence>
<dbReference type="InterPro" id="IPR033524">
    <property type="entry name" value="Glu/Leu/Phe/Val_DH_AS"/>
</dbReference>
<dbReference type="GO" id="GO:0016639">
    <property type="term" value="F:oxidoreductase activity, acting on the CH-NH2 group of donors, NAD or NADP as acceptor"/>
    <property type="evidence" value="ECO:0007669"/>
    <property type="project" value="InterPro"/>
</dbReference>
<dbReference type="EMBL" id="CP036402">
    <property type="protein sequence ID" value="QBI20185.1"/>
    <property type="molecule type" value="Genomic_DNA"/>
</dbReference>
<dbReference type="PRINTS" id="PR00082">
    <property type="entry name" value="GLFDHDRGNASE"/>
</dbReference>
<dbReference type="InterPro" id="IPR046346">
    <property type="entry name" value="Aminoacid_DH-like_N_sf"/>
</dbReference>
<protein>
    <submittedName>
        <fullName evidence="8">Glu/Leu/Phe/Val dehydrogenase</fullName>
    </submittedName>
</protein>
<feature type="domain" description="Glutamate/phenylalanine/leucine/valine/L-tryptophan dehydrogenase C-terminal" evidence="7">
    <location>
        <begin position="146"/>
        <end position="352"/>
    </location>
</feature>
<dbReference type="OrthoDB" id="9803297at2"/>
<evidence type="ECO:0000256" key="3">
    <source>
        <dbReference type="ARBA" id="ARBA00023027"/>
    </source>
</evidence>
<dbReference type="SUPFAM" id="SSF51735">
    <property type="entry name" value="NAD(P)-binding Rossmann-fold domains"/>
    <property type="match status" value="1"/>
</dbReference>
<feature type="binding site" evidence="5">
    <location>
        <begin position="179"/>
        <end position="184"/>
    </location>
    <ligand>
        <name>NAD(+)</name>
        <dbReference type="ChEBI" id="CHEBI:57540"/>
    </ligand>
</feature>
<comment type="similarity">
    <text evidence="1 6">Belongs to the Glu/Leu/Phe/Val dehydrogenases family.</text>
</comment>
<dbReference type="InterPro" id="IPR016211">
    <property type="entry name" value="Glu/Phe/Leu/Val/Trp_DH_bac/arc"/>
</dbReference>
<dbReference type="Gene3D" id="3.40.50.720">
    <property type="entry name" value="NAD(P)-binding Rossmann-like Domain"/>
    <property type="match status" value="1"/>
</dbReference>
<evidence type="ECO:0000256" key="1">
    <source>
        <dbReference type="ARBA" id="ARBA00006382"/>
    </source>
</evidence>
<dbReference type="GO" id="GO:0006520">
    <property type="term" value="P:amino acid metabolic process"/>
    <property type="evidence" value="ECO:0007669"/>
    <property type="project" value="InterPro"/>
</dbReference>
<evidence type="ECO:0000256" key="6">
    <source>
        <dbReference type="RuleBase" id="RU004417"/>
    </source>
</evidence>
<feature type="active site" description="Proton donor/acceptor" evidence="4">
    <location>
        <position position="79"/>
    </location>
</feature>
<evidence type="ECO:0000256" key="4">
    <source>
        <dbReference type="PIRSR" id="PIRSR000188-1"/>
    </source>
</evidence>
<dbReference type="InterPro" id="IPR006097">
    <property type="entry name" value="Glu/Leu/Phe/Val/Trp_DH_dimer"/>
</dbReference>
<dbReference type="Pfam" id="PF02812">
    <property type="entry name" value="ELFV_dehydrog_N"/>
    <property type="match status" value="1"/>
</dbReference>
<dbReference type="PROSITE" id="PS00074">
    <property type="entry name" value="GLFV_DEHYDROGENASE"/>
    <property type="match status" value="1"/>
</dbReference>
<dbReference type="PIRSF" id="PIRSF000188">
    <property type="entry name" value="Phe_leu_dh"/>
    <property type="match status" value="1"/>
</dbReference>
<gene>
    <name evidence="8" type="ORF">ER308_11830</name>
</gene>
<evidence type="ECO:0000256" key="2">
    <source>
        <dbReference type="ARBA" id="ARBA00023002"/>
    </source>
</evidence>
<organism evidence="8 9">
    <name type="scientific">Egibacter rhizosphaerae</name>
    <dbReference type="NCBI Taxonomy" id="1670831"/>
    <lineage>
        <taxon>Bacteria</taxon>
        <taxon>Bacillati</taxon>
        <taxon>Actinomycetota</taxon>
        <taxon>Nitriliruptoria</taxon>
        <taxon>Egibacterales</taxon>
        <taxon>Egibacteraceae</taxon>
        <taxon>Egibacter</taxon>
    </lineage>
</organism>
<accession>A0A411YFZ1</accession>
<dbReference type="SMART" id="SM00839">
    <property type="entry name" value="ELFV_dehydrog"/>
    <property type="match status" value="1"/>
</dbReference>
<dbReference type="Proteomes" id="UP000291469">
    <property type="component" value="Chromosome"/>
</dbReference>
<dbReference type="GO" id="GO:0000166">
    <property type="term" value="F:nucleotide binding"/>
    <property type="evidence" value="ECO:0007669"/>
    <property type="project" value="UniProtKB-KW"/>
</dbReference>
<dbReference type="RefSeq" id="WP_131155182.1">
    <property type="nucleotide sequence ID" value="NZ_CP036402.1"/>
</dbReference>
<dbReference type="InterPro" id="IPR036291">
    <property type="entry name" value="NAD(P)-bd_dom_sf"/>
</dbReference>
<dbReference type="KEGG" id="erz:ER308_11830"/>
<dbReference type="CDD" id="cd01075">
    <property type="entry name" value="NAD_bind_Leu_Phe_Val_DH"/>
    <property type="match status" value="1"/>
</dbReference>
<name>A0A411YFZ1_9ACTN</name>
<dbReference type="PANTHER" id="PTHR42722:SF1">
    <property type="entry name" value="VALINE DEHYDROGENASE"/>
    <property type="match status" value="1"/>
</dbReference>
<evidence type="ECO:0000313" key="9">
    <source>
        <dbReference type="Proteomes" id="UP000291469"/>
    </source>
</evidence>